<dbReference type="EMBL" id="KV425886">
    <property type="protein sequence ID" value="KZW02812.1"/>
    <property type="molecule type" value="Genomic_DNA"/>
</dbReference>
<dbReference type="InterPro" id="IPR036396">
    <property type="entry name" value="Cyt_P450_sf"/>
</dbReference>
<dbReference type="STRING" id="1314781.A0A165PXW3"/>
<dbReference type="GO" id="GO:0020037">
    <property type="term" value="F:heme binding"/>
    <property type="evidence" value="ECO:0007669"/>
    <property type="project" value="InterPro"/>
</dbReference>
<accession>A0A165PXW3</accession>
<evidence type="ECO:0000256" key="8">
    <source>
        <dbReference type="ARBA" id="ARBA00023033"/>
    </source>
</evidence>
<evidence type="ECO:0000256" key="5">
    <source>
        <dbReference type="ARBA" id="ARBA00022723"/>
    </source>
</evidence>
<comment type="similarity">
    <text evidence="3">Belongs to the cytochrome P450 family.</text>
</comment>
<dbReference type="PRINTS" id="PR00465">
    <property type="entry name" value="EP450IV"/>
</dbReference>
<dbReference type="OrthoDB" id="1470350at2759"/>
<feature type="chain" id="PRO_5013062742" evidence="10">
    <location>
        <begin position="16"/>
        <end position="481"/>
    </location>
</feature>
<keyword evidence="7 9" id="KW-0408">Iron</keyword>
<comment type="pathway">
    <text evidence="2">Secondary metabolite biosynthesis.</text>
</comment>
<dbReference type="PANTHER" id="PTHR24305">
    <property type="entry name" value="CYTOCHROME P450"/>
    <property type="match status" value="1"/>
</dbReference>
<evidence type="ECO:0000256" key="2">
    <source>
        <dbReference type="ARBA" id="ARBA00005179"/>
    </source>
</evidence>
<dbReference type="InterPro" id="IPR002403">
    <property type="entry name" value="Cyt_P450_E_grp-IV"/>
</dbReference>
<evidence type="ECO:0000256" key="6">
    <source>
        <dbReference type="ARBA" id="ARBA00023002"/>
    </source>
</evidence>
<feature type="binding site" description="axial binding residue" evidence="9">
    <location>
        <position position="410"/>
    </location>
    <ligand>
        <name>heme</name>
        <dbReference type="ChEBI" id="CHEBI:30413"/>
    </ligand>
    <ligandPart>
        <name>Fe</name>
        <dbReference type="ChEBI" id="CHEBI:18248"/>
    </ligandPart>
</feature>
<dbReference type="GO" id="GO:0016705">
    <property type="term" value="F:oxidoreductase activity, acting on paired donors, with incorporation or reduction of molecular oxygen"/>
    <property type="evidence" value="ECO:0007669"/>
    <property type="project" value="InterPro"/>
</dbReference>
<organism evidence="11 12">
    <name type="scientific">Exidia glandulosa HHB12029</name>
    <dbReference type="NCBI Taxonomy" id="1314781"/>
    <lineage>
        <taxon>Eukaryota</taxon>
        <taxon>Fungi</taxon>
        <taxon>Dikarya</taxon>
        <taxon>Basidiomycota</taxon>
        <taxon>Agaricomycotina</taxon>
        <taxon>Agaricomycetes</taxon>
        <taxon>Auriculariales</taxon>
        <taxon>Exidiaceae</taxon>
        <taxon>Exidia</taxon>
    </lineage>
</organism>
<evidence type="ECO:0000256" key="10">
    <source>
        <dbReference type="SAM" id="SignalP"/>
    </source>
</evidence>
<dbReference type="GO" id="GO:0004497">
    <property type="term" value="F:monooxygenase activity"/>
    <property type="evidence" value="ECO:0007669"/>
    <property type="project" value="UniProtKB-KW"/>
</dbReference>
<dbReference type="AlphaFoldDB" id="A0A165PXW3"/>
<sequence length="481" mass="54313">MLLQLLIALPALVFARWVWKNFIAYHPLDNIQGPASPGFFRGHLGLVFSSWPGRKWQVDIVDTYGRVVLLKGFCGARQLYIADPRALQFMTVKEPEIFEQQAQFISFVLHGDEHRKQRKILSPLFNVKYLRELFPVFTDIASTLSKRIAGEVHNGAGEVDLVMWLSRTALELIGVGGLGYSFNALDGDTPHETTLEVYSQYDAPESTEKDTSQFKNNIMTVLKQANQAANPAERMTENEMKGQINALIDSANVTTSRSFCRIVNELSLHPEYQARLRAEIMAAMEHADGDFDFEKLEALPLMDAIIRETLRRYPPLPLVPRTCRKDTVVPLMHPLTGRDGKTITELTVPAGTHIYLGILPTNIDYETWGPDAREWKPERWLNQLPKTVGDAHIPGVYAHQMTFLSGNRSCIGFKFALMEIKVVLSMLLTHFQFSPGKDEIEFVHAGIYQPTVNKVLVPTMPVKVEVLRVPGEDAEKVRNTL</sequence>
<reference evidence="11 12" key="1">
    <citation type="journal article" date="2016" name="Mol. Biol. Evol.">
        <title>Comparative Genomics of Early-Diverging Mushroom-Forming Fungi Provides Insights into the Origins of Lignocellulose Decay Capabilities.</title>
        <authorList>
            <person name="Nagy L.G."/>
            <person name="Riley R."/>
            <person name="Tritt A."/>
            <person name="Adam C."/>
            <person name="Daum C."/>
            <person name="Floudas D."/>
            <person name="Sun H."/>
            <person name="Yadav J.S."/>
            <person name="Pangilinan J."/>
            <person name="Larsson K.H."/>
            <person name="Matsuura K."/>
            <person name="Barry K."/>
            <person name="Labutti K."/>
            <person name="Kuo R."/>
            <person name="Ohm R.A."/>
            <person name="Bhattacharya S.S."/>
            <person name="Shirouzu T."/>
            <person name="Yoshinaga Y."/>
            <person name="Martin F.M."/>
            <person name="Grigoriev I.V."/>
            <person name="Hibbett D.S."/>
        </authorList>
    </citation>
    <scope>NUCLEOTIDE SEQUENCE [LARGE SCALE GENOMIC DNA]</scope>
    <source>
        <strain evidence="11 12">HHB12029</strain>
    </source>
</reference>
<dbReference type="InterPro" id="IPR001128">
    <property type="entry name" value="Cyt_P450"/>
</dbReference>
<dbReference type="InParanoid" id="A0A165PXW3"/>
<dbReference type="GO" id="GO:0005506">
    <property type="term" value="F:iron ion binding"/>
    <property type="evidence" value="ECO:0007669"/>
    <property type="project" value="InterPro"/>
</dbReference>
<evidence type="ECO:0000313" key="11">
    <source>
        <dbReference type="EMBL" id="KZW02812.1"/>
    </source>
</evidence>
<keyword evidence="12" id="KW-1185">Reference proteome</keyword>
<dbReference type="InterPro" id="IPR050121">
    <property type="entry name" value="Cytochrome_P450_monoxygenase"/>
</dbReference>
<dbReference type="PANTHER" id="PTHR24305:SF166">
    <property type="entry name" value="CYTOCHROME P450 12A4, MITOCHONDRIAL-RELATED"/>
    <property type="match status" value="1"/>
</dbReference>
<comment type="cofactor">
    <cofactor evidence="1 9">
        <name>heme</name>
        <dbReference type="ChEBI" id="CHEBI:30413"/>
    </cofactor>
</comment>
<keyword evidence="5 9" id="KW-0479">Metal-binding</keyword>
<protein>
    <submittedName>
        <fullName evidence="11">Cytochrome P450</fullName>
    </submittedName>
</protein>
<evidence type="ECO:0000256" key="1">
    <source>
        <dbReference type="ARBA" id="ARBA00001971"/>
    </source>
</evidence>
<keyword evidence="10" id="KW-0732">Signal</keyword>
<dbReference type="PRINTS" id="PR00385">
    <property type="entry name" value="P450"/>
</dbReference>
<feature type="signal peptide" evidence="10">
    <location>
        <begin position="1"/>
        <end position="15"/>
    </location>
</feature>
<evidence type="ECO:0000256" key="9">
    <source>
        <dbReference type="PIRSR" id="PIRSR602403-1"/>
    </source>
</evidence>
<keyword evidence="8" id="KW-0503">Monooxygenase</keyword>
<evidence type="ECO:0000256" key="3">
    <source>
        <dbReference type="ARBA" id="ARBA00010617"/>
    </source>
</evidence>
<proteinExistence type="inferred from homology"/>
<keyword evidence="4 9" id="KW-0349">Heme</keyword>
<evidence type="ECO:0000313" key="12">
    <source>
        <dbReference type="Proteomes" id="UP000077266"/>
    </source>
</evidence>
<dbReference type="Gene3D" id="1.10.630.10">
    <property type="entry name" value="Cytochrome P450"/>
    <property type="match status" value="2"/>
</dbReference>
<evidence type="ECO:0000256" key="7">
    <source>
        <dbReference type="ARBA" id="ARBA00023004"/>
    </source>
</evidence>
<name>A0A165PXW3_EXIGL</name>
<dbReference type="SUPFAM" id="SSF48264">
    <property type="entry name" value="Cytochrome P450"/>
    <property type="match status" value="1"/>
</dbReference>
<gene>
    <name evidence="11" type="ORF">EXIGLDRAFT_744333</name>
</gene>
<keyword evidence="6" id="KW-0560">Oxidoreductase</keyword>
<dbReference type="Pfam" id="PF00067">
    <property type="entry name" value="p450"/>
    <property type="match status" value="1"/>
</dbReference>
<evidence type="ECO:0000256" key="4">
    <source>
        <dbReference type="ARBA" id="ARBA00022617"/>
    </source>
</evidence>
<dbReference type="Proteomes" id="UP000077266">
    <property type="component" value="Unassembled WGS sequence"/>
</dbReference>